<dbReference type="InterPro" id="IPR026445">
    <property type="entry name" value="AlkhydPrxdase/COmuclacdeCOase"/>
</dbReference>
<keyword evidence="2" id="KW-0560">Oxidoreductase</keyword>
<dbReference type="Pfam" id="PF02627">
    <property type="entry name" value="CMD"/>
    <property type="match status" value="1"/>
</dbReference>
<organism evidence="2 3">
    <name type="scientific">Candidatus Nitrobium versatile</name>
    <dbReference type="NCBI Taxonomy" id="2884831"/>
    <lineage>
        <taxon>Bacteria</taxon>
        <taxon>Pseudomonadati</taxon>
        <taxon>Nitrospirota</taxon>
        <taxon>Nitrospiria</taxon>
        <taxon>Nitrospirales</taxon>
        <taxon>Nitrospiraceae</taxon>
        <taxon>Candidatus Nitrobium</taxon>
    </lineage>
</organism>
<dbReference type="Proteomes" id="UP000705867">
    <property type="component" value="Unassembled WGS sequence"/>
</dbReference>
<dbReference type="InterPro" id="IPR004675">
    <property type="entry name" value="AhpD_core"/>
</dbReference>
<reference evidence="2" key="2">
    <citation type="submission" date="2021-08" db="EMBL/GenBank/DDBJ databases">
        <authorList>
            <person name="Dalcin Martins P."/>
        </authorList>
    </citation>
    <scope>NUCLEOTIDE SEQUENCE</scope>
    <source>
        <strain evidence="2">MAG_39</strain>
    </source>
</reference>
<dbReference type="PANTHER" id="PTHR33930">
    <property type="entry name" value="ALKYL HYDROPEROXIDE REDUCTASE AHPD"/>
    <property type="match status" value="1"/>
</dbReference>
<dbReference type="AlphaFoldDB" id="A0A953J548"/>
<name>A0A953J548_9BACT</name>
<protein>
    <submittedName>
        <fullName evidence="2">Arsenosugar biosynthesis-associated peroxidase-like protein</fullName>
    </submittedName>
</protein>
<evidence type="ECO:0000313" key="2">
    <source>
        <dbReference type="EMBL" id="MBZ0154827.1"/>
    </source>
</evidence>
<sequence>MSDYYKSEDLGRFSEIGKYNPELFRKFMDWYNASLEPGLLTRREKVLIGLAVAHAVQCPYCIDAYTQSCLGEGMSLEHIAEAVHVTSAVRGGAALIHGIQACNAAEKISL</sequence>
<comment type="caution">
    <text evidence="2">The sequence shown here is derived from an EMBL/GenBank/DDBJ whole genome shotgun (WGS) entry which is preliminary data.</text>
</comment>
<dbReference type="GO" id="GO:0051920">
    <property type="term" value="F:peroxiredoxin activity"/>
    <property type="evidence" value="ECO:0007669"/>
    <property type="project" value="InterPro"/>
</dbReference>
<dbReference type="NCBIfam" id="TIGR04169">
    <property type="entry name" value="perox_w_seleSAM"/>
    <property type="match status" value="1"/>
</dbReference>
<accession>A0A953J548</accession>
<reference evidence="2" key="1">
    <citation type="journal article" date="2021" name="bioRxiv">
        <title>Unraveling nitrogen, sulfur and carbon metabolic pathways and microbial community transcriptional responses to substrate deprivation and toxicity stresses in a bioreactor mimicking anoxic brackish coastal sediment conditions.</title>
        <authorList>
            <person name="Martins P.D."/>
            <person name="Echeveste M.J."/>
            <person name="Arshad A."/>
            <person name="Kurth J."/>
            <person name="Ouboter H."/>
            <person name="Jetten M.S.M."/>
            <person name="Welte C.U."/>
        </authorList>
    </citation>
    <scope>NUCLEOTIDE SEQUENCE</scope>
    <source>
        <strain evidence="2">MAG_39</strain>
    </source>
</reference>
<dbReference type="InterPro" id="IPR029032">
    <property type="entry name" value="AhpD-like"/>
</dbReference>
<dbReference type="EMBL" id="JAIOIV010000014">
    <property type="protein sequence ID" value="MBZ0154827.1"/>
    <property type="molecule type" value="Genomic_DNA"/>
</dbReference>
<dbReference type="PANTHER" id="PTHR33930:SF2">
    <property type="entry name" value="BLR3452 PROTEIN"/>
    <property type="match status" value="1"/>
</dbReference>
<dbReference type="SUPFAM" id="SSF69118">
    <property type="entry name" value="AhpD-like"/>
    <property type="match status" value="1"/>
</dbReference>
<proteinExistence type="predicted"/>
<dbReference type="NCBIfam" id="TIGR00778">
    <property type="entry name" value="ahpD_dom"/>
    <property type="match status" value="1"/>
</dbReference>
<dbReference type="Gene3D" id="1.20.1290.10">
    <property type="entry name" value="AhpD-like"/>
    <property type="match status" value="1"/>
</dbReference>
<dbReference type="InterPro" id="IPR003779">
    <property type="entry name" value="CMD-like"/>
</dbReference>
<keyword evidence="2" id="KW-0575">Peroxidase</keyword>
<gene>
    <name evidence="2" type="ORF">K8I29_01260</name>
</gene>
<evidence type="ECO:0000313" key="3">
    <source>
        <dbReference type="Proteomes" id="UP000705867"/>
    </source>
</evidence>
<feature type="domain" description="Carboxymuconolactone decarboxylase-like" evidence="1">
    <location>
        <begin position="21"/>
        <end position="101"/>
    </location>
</feature>
<evidence type="ECO:0000259" key="1">
    <source>
        <dbReference type="Pfam" id="PF02627"/>
    </source>
</evidence>